<dbReference type="Proteomes" id="UP001605261">
    <property type="component" value="Unassembled WGS sequence"/>
</dbReference>
<organism evidence="1 2">
    <name type="scientific">Stenotrophomonas nematodicola</name>
    <dbReference type="NCBI Taxonomy" id="2656746"/>
    <lineage>
        <taxon>Bacteria</taxon>
        <taxon>Pseudomonadati</taxon>
        <taxon>Pseudomonadota</taxon>
        <taxon>Gammaproteobacteria</taxon>
        <taxon>Lysobacterales</taxon>
        <taxon>Lysobacteraceae</taxon>
        <taxon>Stenotrophomonas</taxon>
    </lineage>
</organism>
<evidence type="ECO:0000313" key="1">
    <source>
        <dbReference type="EMBL" id="MFG6110579.1"/>
    </source>
</evidence>
<reference evidence="1 2" key="1">
    <citation type="submission" date="2024-09" db="EMBL/GenBank/DDBJ databases">
        <authorList>
            <consortium name="All-Russian atlas of soil microorganisms"/>
            <consortium name="as a basis for the search for new antimicrobial producers and enzymes with unique properties"/>
            <person name="Sokolova E.A."/>
            <person name="Voronina E.N."/>
        </authorList>
    </citation>
    <scope>NUCLEOTIDE SEQUENCE [LARGE SCALE GENOMIC DNA]</scope>
    <source>
        <strain evidence="1 2">AF-22b-331.1</strain>
    </source>
</reference>
<dbReference type="RefSeq" id="WP_394164143.1">
    <property type="nucleotide sequence ID" value="NZ_JBHGCJ010000012.1"/>
</dbReference>
<protein>
    <submittedName>
        <fullName evidence="1">Uncharacterized protein</fullName>
    </submittedName>
</protein>
<gene>
    <name evidence="1" type="ORF">ACEU0G_000456</name>
</gene>
<keyword evidence="2" id="KW-1185">Reference proteome</keyword>
<sequence>MSATSRYWNAPLDRFTSSASRLAEDTGTERSHSPWTTRKCASRSRRTWASTASRRLAHAAATASVTLRYE</sequence>
<proteinExistence type="predicted"/>
<accession>A0ABW7D048</accession>
<dbReference type="EMBL" id="JBHGCJ010000012">
    <property type="protein sequence ID" value="MFG6110579.1"/>
    <property type="molecule type" value="Genomic_DNA"/>
</dbReference>
<name>A0ABW7D048_9GAMM</name>
<comment type="caution">
    <text evidence="1">The sequence shown here is derived from an EMBL/GenBank/DDBJ whole genome shotgun (WGS) entry which is preliminary data.</text>
</comment>
<evidence type="ECO:0000313" key="2">
    <source>
        <dbReference type="Proteomes" id="UP001605261"/>
    </source>
</evidence>